<evidence type="ECO:0000313" key="2">
    <source>
        <dbReference type="EMBL" id="CAG8667727.1"/>
    </source>
</evidence>
<keyword evidence="3" id="KW-1185">Reference proteome</keyword>
<dbReference type="InterPro" id="IPR001611">
    <property type="entry name" value="Leu-rich_rpt"/>
</dbReference>
<gene>
    <name evidence="2" type="ORF">RFULGI_LOCUS9099</name>
</gene>
<organism evidence="2 3">
    <name type="scientific">Racocetra fulgida</name>
    <dbReference type="NCBI Taxonomy" id="60492"/>
    <lineage>
        <taxon>Eukaryota</taxon>
        <taxon>Fungi</taxon>
        <taxon>Fungi incertae sedis</taxon>
        <taxon>Mucoromycota</taxon>
        <taxon>Glomeromycotina</taxon>
        <taxon>Glomeromycetes</taxon>
        <taxon>Diversisporales</taxon>
        <taxon>Gigasporaceae</taxon>
        <taxon>Racocetra</taxon>
    </lineage>
</organism>
<dbReference type="InterPro" id="IPR032675">
    <property type="entry name" value="LRR_dom_sf"/>
</dbReference>
<evidence type="ECO:0000313" key="3">
    <source>
        <dbReference type="Proteomes" id="UP000789396"/>
    </source>
</evidence>
<dbReference type="AlphaFoldDB" id="A0A9N9EBR5"/>
<dbReference type="Proteomes" id="UP000789396">
    <property type="component" value="Unassembled WGS sequence"/>
</dbReference>
<name>A0A9N9EBR5_9GLOM</name>
<dbReference type="OrthoDB" id="204638at2759"/>
<proteinExistence type="predicted"/>
<reference evidence="2" key="1">
    <citation type="submission" date="2021-06" db="EMBL/GenBank/DDBJ databases">
        <authorList>
            <person name="Kallberg Y."/>
            <person name="Tangrot J."/>
            <person name="Rosling A."/>
        </authorList>
    </citation>
    <scope>NUCLEOTIDE SEQUENCE</scope>
    <source>
        <strain evidence="2">IN212</strain>
    </source>
</reference>
<feature type="transmembrane region" description="Helical" evidence="1">
    <location>
        <begin position="204"/>
        <end position="222"/>
    </location>
</feature>
<evidence type="ECO:0000256" key="1">
    <source>
        <dbReference type="SAM" id="Phobius"/>
    </source>
</evidence>
<dbReference type="Gene3D" id="3.80.10.10">
    <property type="entry name" value="Ribonuclease Inhibitor"/>
    <property type="match status" value="1"/>
</dbReference>
<sequence>MVNATQYVDQTYNASTRVNITELDLSNKNLEGQLYLITLGFINLRKLNVSYNRINGFNLPESLEEFDCSHNQISYFTYSLPKARKFNISNNVMTNFSLDAPFLSYLDLSINSLQTLDLRSLGGENVIELNCSNNPLTSLSLNYSSNLISFDCLGMKYNKFQSSPTQPSPIQTSSIQTSPTQDSYPFITTTALANNNPALMGSNIALSAIIVVALLSFGSYFVRKHLTRAAK</sequence>
<keyword evidence="1" id="KW-0472">Membrane</keyword>
<keyword evidence="1" id="KW-0812">Transmembrane</keyword>
<dbReference type="SUPFAM" id="SSF52058">
    <property type="entry name" value="L domain-like"/>
    <property type="match status" value="1"/>
</dbReference>
<accession>A0A9N9EBR5</accession>
<dbReference type="Pfam" id="PF00560">
    <property type="entry name" value="LRR_1"/>
    <property type="match status" value="1"/>
</dbReference>
<dbReference type="EMBL" id="CAJVPZ010015643">
    <property type="protein sequence ID" value="CAG8667727.1"/>
    <property type="molecule type" value="Genomic_DNA"/>
</dbReference>
<keyword evidence="1" id="KW-1133">Transmembrane helix</keyword>
<protein>
    <submittedName>
        <fullName evidence="2">1422_t:CDS:1</fullName>
    </submittedName>
</protein>
<comment type="caution">
    <text evidence="2">The sequence shown here is derived from an EMBL/GenBank/DDBJ whole genome shotgun (WGS) entry which is preliminary data.</text>
</comment>